<protein>
    <recommendedName>
        <fullName evidence="4">Secreted protein</fullName>
    </recommendedName>
</protein>
<organism evidence="2 3">
    <name type="scientific">Pleurotus eryngii</name>
    <name type="common">Boletus of the steppes</name>
    <dbReference type="NCBI Taxonomy" id="5323"/>
    <lineage>
        <taxon>Eukaryota</taxon>
        <taxon>Fungi</taxon>
        <taxon>Dikarya</taxon>
        <taxon>Basidiomycota</taxon>
        <taxon>Agaricomycotina</taxon>
        <taxon>Agaricomycetes</taxon>
        <taxon>Agaricomycetidae</taxon>
        <taxon>Agaricales</taxon>
        <taxon>Pleurotineae</taxon>
        <taxon>Pleurotaceae</taxon>
        <taxon>Pleurotus</taxon>
    </lineage>
</organism>
<sequence length="99" mass="10982">MKPLLQGTIAAFLPLYGASASSLLVVGDIFHNQRFIITKTSSRQGGGTSLLYVFDTPPCQRGLVFGCTSSTQRHSRQESDLRDFALSTTWRIQRGEERC</sequence>
<evidence type="ECO:0008006" key="4">
    <source>
        <dbReference type="Google" id="ProtNLM"/>
    </source>
</evidence>
<gene>
    <name evidence="2" type="ORF">BDN71DRAFT_226923</name>
</gene>
<evidence type="ECO:0000256" key="1">
    <source>
        <dbReference type="SAM" id="SignalP"/>
    </source>
</evidence>
<dbReference type="Proteomes" id="UP000807025">
    <property type="component" value="Unassembled WGS sequence"/>
</dbReference>
<feature type="signal peptide" evidence="1">
    <location>
        <begin position="1"/>
        <end position="20"/>
    </location>
</feature>
<dbReference type="AlphaFoldDB" id="A0A9P6A3H9"/>
<keyword evidence="3" id="KW-1185">Reference proteome</keyword>
<proteinExistence type="predicted"/>
<evidence type="ECO:0000313" key="3">
    <source>
        <dbReference type="Proteomes" id="UP000807025"/>
    </source>
</evidence>
<dbReference type="EMBL" id="MU154533">
    <property type="protein sequence ID" value="KAF9499233.1"/>
    <property type="molecule type" value="Genomic_DNA"/>
</dbReference>
<feature type="chain" id="PRO_5040244240" description="Secreted protein" evidence="1">
    <location>
        <begin position="21"/>
        <end position="99"/>
    </location>
</feature>
<name>A0A9P6A3H9_PLEER</name>
<keyword evidence="1" id="KW-0732">Signal</keyword>
<evidence type="ECO:0000313" key="2">
    <source>
        <dbReference type="EMBL" id="KAF9499233.1"/>
    </source>
</evidence>
<comment type="caution">
    <text evidence="2">The sequence shown here is derived from an EMBL/GenBank/DDBJ whole genome shotgun (WGS) entry which is preliminary data.</text>
</comment>
<accession>A0A9P6A3H9</accession>
<reference evidence="2" key="1">
    <citation type="submission" date="2020-11" db="EMBL/GenBank/DDBJ databases">
        <authorList>
            <consortium name="DOE Joint Genome Institute"/>
            <person name="Ahrendt S."/>
            <person name="Riley R."/>
            <person name="Andreopoulos W."/>
            <person name="Labutti K."/>
            <person name="Pangilinan J."/>
            <person name="Ruiz-Duenas F.J."/>
            <person name="Barrasa J.M."/>
            <person name="Sanchez-Garcia M."/>
            <person name="Camarero S."/>
            <person name="Miyauchi S."/>
            <person name="Serrano A."/>
            <person name="Linde D."/>
            <person name="Babiker R."/>
            <person name="Drula E."/>
            <person name="Ayuso-Fernandez I."/>
            <person name="Pacheco R."/>
            <person name="Padilla G."/>
            <person name="Ferreira P."/>
            <person name="Barriuso J."/>
            <person name="Kellner H."/>
            <person name="Castanera R."/>
            <person name="Alfaro M."/>
            <person name="Ramirez L."/>
            <person name="Pisabarro A.G."/>
            <person name="Kuo A."/>
            <person name="Tritt A."/>
            <person name="Lipzen A."/>
            <person name="He G."/>
            <person name="Yan M."/>
            <person name="Ng V."/>
            <person name="Cullen D."/>
            <person name="Martin F."/>
            <person name="Rosso M.-N."/>
            <person name="Henrissat B."/>
            <person name="Hibbett D."/>
            <person name="Martinez A.T."/>
            <person name="Grigoriev I.V."/>
        </authorList>
    </citation>
    <scope>NUCLEOTIDE SEQUENCE</scope>
    <source>
        <strain evidence="2">ATCC 90797</strain>
    </source>
</reference>